<dbReference type="Pfam" id="PF03100">
    <property type="entry name" value="CcmE"/>
    <property type="match status" value="1"/>
</dbReference>
<feature type="binding site" description="covalent" evidence="10 11">
    <location>
        <position position="123"/>
    </location>
    <ligand>
        <name>heme</name>
        <dbReference type="ChEBI" id="CHEBI:30413"/>
    </ligand>
</feature>
<dbReference type="InterPro" id="IPR012340">
    <property type="entry name" value="NA-bd_OB-fold"/>
</dbReference>
<dbReference type="RefSeq" id="WP_183940334.1">
    <property type="nucleotide sequence ID" value="NZ_BAABBG010000001.1"/>
</dbReference>
<dbReference type="GO" id="GO:0017004">
    <property type="term" value="P:cytochrome complex assembly"/>
    <property type="evidence" value="ECO:0007669"/>
    <property type="project" value="UniProtKB-KW"/>
</dbReference>
<evidence type="ECO:0000256" key="4">
    <source>
        <dbReference type="ARBA" id="ARBA00022723"/>
    </source>
</evidence>
<protein>
    <recommendedName>
        <fullName evidence="10">Cytochrome c-type biogenesis protein CcmE</fullName>
    </recommendedName>
    <alternativeName>
        <fullName evidence="10">Cytochrome c maturation protein E</fullName>
    </alternativeName>
    <alternativeName>
        <fullName evidence="10">Heme chaperone CcmE</fullName>
    </alternativeName>
</protein>
<keyword evidence="8 10" id="KW-0408">Iron</keyword>
<keyword evidence="4 10" id="KW-0479">Metal-binding</keyword>
<evidence type="ECO:0000256" key="5">
    <source>
        <dbReference type="ARBA" id="ARBA00022748"/>
    </source>
</evidence>
<accession>A0A840B056</accession>
<proteinExistence type="inferred from homology"/>
<organism evidence="12 13">
    <name type="scientific">Sphingorhabdus rigui</name>
    <dbReference type="NCBI Taxonomy" id="1282858"/>
    <lineage>
        <taxon>Bacteria</taxon>
        <taxon>Pseudomonadati</taxon>
        <taxon>Pseudomonadota</taxon>
        <taxon>Alphaproteobacteria</taxon>
        <taxon>Sphingomonadales</taxon>
        <taxon>Sphingomonadaceae</taxon>
        <taxon>Sphingorhabdus</taxon>
    </lineage>
</organism>
<evidence type="ECO:0000256" key="10">
    <source>
        <dbReference type="HAMAP-Rule" id="MF_01959"/>
    </source>
</evidence>
<dbReference type="InterPro" id="IPR036127">
    <property type="entry name" value="CcmE-like_sf"/>
</dbReference>
<feature type="topological domain" description="Extracellular" evidence="10">
    <location>
        <begin position="29"/>
        <end position="149"/>
    </location>
</feature>
<dbReference type="NCBIfam" id="NF009727">
    <property type="entry name" value="PRK13254.1-1"/>
    <property type="match status" value="1"/>
</dbReference>
<dbReference type="PANTHER" id="PTHR34128:SF2">
    <property type="entry name" value="CYTOCHROME C-TYPE BIOGENESIS PROTEIN CCME HOMOLOG, MITOCHONDRIAL"/>
    <property type="match status" value="1"/>
</dbReference>
<comment type="caution">
    <text evidence="12">The sequence shown here is derived from an EMBL/GenBank/DDBJ whole genome shotgun (WGS) entry which is preliminary data.</text>
</comment>
<keyword evidence="3 10" id="KW-0812">Transmembrane</keyword>
<keyword evidence="13" id="KW-1185">Reference proteome</keyword>
<dbReference type="GO" id="GO:0046872">
    <property type="term" value="F:metal ion binding"/>
    <property type="evidence" value="ECO:0007669"/>
    <property type="project" value="UniProtKB-KW"/>
</dbReference>
<feature type="binding site" description="axial binding residue" evidence="10 11">
    <location>
        <position position="127"/>
    </location>
    <ligand>
        <name>heme</name>
        <dbReference type="ChEBI" id="CHEBI:30413"/>
    </ligand>
    <ligandPart>
        <name>Fe</name>
        <dbReference type="ChEBI" id="CHEBI:18248"/>
    </ligandPart>
</feature>
<dbReference type="AlphaFoldDB" id="A0A840B056"/>
<evidence type="ECO:0000256" key="11">
    <source>
        <dbReference type="PIRSR" id="PIRSR604329-50"/>
    </source>
</evidence>
<keyword evidence="6 10" id="KW-0735">Signal-anchor</keyword>
<name>A0A840B056_9SPHN</name>
<dbReference type="EMBL" id="JACIEA010000001">
    <property type="protein sequence ID" value="MBB3942607.1"/>
    <property type="molecule type" value="Genomic_DNA"/>
</dbReference>
<comment type="function">
    <text evidence="10">Heme chaperone required for the biogenesis of c-type cytochromes. Transiently binds heme delivered by CcmC and transfers the heme to apo-cytochromes in a process facilitated by CcmF and CcmH.</text>
</comment>
<dbReference type="Gene3D" id="2.40.50.140">
    <property type="entry name" value="Nucleic acid-binding proteins"/>
    <property type="match status" value="1"/>
</dbReference>
<evidence type="ECO:0000256" key="1">
    <source>
        <dbReference type="ARBA" id="ARBA00004370"/>
    </source>
</evidence>
<keyword evidence="10" id="KW-1003">Cell membrane</keyword>
<feature type="topological domain" description="Cytoplasmic" evidence="10">
    <location>
        <begin position="1"/>
        <end position="7"/>
    </location>
</feature>
<dbReference type="GO" id="GO:0017003">
    <property type="term" value="P:protein-heme linkage"/>
    <property type="evidence" value="ECO:0007669"/>
    <property type="project" value="UniProtKB-UniRule"/>
</dbReference>
<dbReference type="PANTHER" id="PTHR34128">
    <property type="entry name" value="CYTOCHROME C-TYPE BIOGENESIS PROTEIN CCME HOMOLOG, MITOCHONDRIAL"/>
    <property type="match status" value="1"/>
</dbReference>
<comment type="similarity">
    <text evidence="10">Belongs to the CcmE/CycJ family.</text>
</comment>
<keyword evidence="5 10" id="KW-0201">Cytochrome c-type biogenesis</keyword>
<evidence type="ECO:0000256" key="9">
    <source>
        <dbReference type="ARBA" id="ARBA00023136"/>
    </source>
</evidence>
<gene>
    <name evidence="10" type="primary">ccmE</name>
    <name evidence="10" type="synonym">cycJ</name>
    <name evidence="12" type="ORF">GGR91_000829</name>
</gene>
<keyword evidence="9 10" id="KW-0472">Membrane</keyword>
<evidence type="ECO:0000313" key="13">
    <source>
        <dbReference type="Proteomes" id="UP000581447"/>
    </source>
</evidence>
<comment type="subcellular location">
    <subcellularLocation>
        <location evidence="10">Cell membrane</location>
        <topology evidence="10">Single-pass type II membrane protein</topology>
    </subcellularLocation>
    <subcellularLocation>
        <location evidence="1">Membrane</location>
    </subcellularLocation>
</comment>
<reference evidence="12 13" key="1">
    <citation type="submission" date="2020-08" db="EMBL/GenBank/DDBJ databases">
        <title>Genomic Encyclopedia of Type Strains, Phase IV (KMG-IV): sequencing the most valuable type-strain genomes for metagenomic binning, comparative biology and taxonomic classification.</title>
        <authorList>
            <person name="Goeker M."/>
        </authorList>
    </citation>
    <scope>NUCLEOTIDE SEQUENCE [LARGE SCALE GENOMIC DNA]</scope>
    <source>
        <strain evidence="12 13">DSM 29050</strain>
    </source>
</reference>
<dbReference type="Proteomes" id="UP000581447">
    <property type="component" value="Unassembled WGS sequence"/>
</dbReference>
<evidence type="ECO:0000256" key="7">
    <source>
        <dbReference type="ARBA" id="ARBA00022989"/>
    </source>
</evidence>
<dbReference type="SUPFAM" id="SSF82093">
    <property type="entry name" value="Heme chaperone CcmE"/>
    <property type="match status" value="1"/>
</dbReference>
<dbReference type="InterPro" id="IPR004329">
    <property type="entry name" value="CcmE"/>
</dbReference>
<dbReference type="GO" id="GO:0005886">
    <property type="term" value="C:plasma membrane"/>
    <property type="evidence" value="ECO:0007669"/>
    <property type="project" value="UniProtKB-SubCell"/>
</dbReference>
<evidence type="ECO:0000313" key="12">
    <source>
        <dbReference type="EMBL" id="MBB3942607.1"/>
    </source>
</evidence>
<evidence type="ECO:0000256" key="6">
    <source>
        <dbReference type="ARBA" id="ARBA00022968"/>
    </source>
</evidence>
<keyword evidence="7 10" id="KW-1133">Transmembrane helix</keyword>
<dbReference type="GO" id="GO:0020037">
    <property type="term" value="F:heme binding"/>
    <property type="evidence" value="ECO:0007669"/>
    <property type="project" value="InterPro"/>
</dbReference>
<keyword evidence="2 10" id="KW-0349">Heme</keyword>
<sequence>MKPKHQRLLLAVIAVFALLGAGLIAAAALREEASYFYTPTTLASANVAPGKAIRLGGMVQKGSIVRAADGVSITFTVQDKDKTQKVAYRGITPDLFVEGSGVVADGRLGPDGIFVADSLLAKHDENYVPKELADIDMNSAEHTKDTLSK</sequence>
<evidence type="ECO:0000256" key="8">
    <source>
        <dbReference type="ARBA" id="ARBA00023004"/>
    </source>
</evidence>
<evidence type="ECO:0000256" key="2">
    <source>
        <dbReference type="ARBA" id="ARBA00022617"/>
    </source>
</evidence>
<evidence type="ECO:0000256" key="3">
    <source>
        <dbReference type="ARBA" id="ARBA00022692"/>
    </source>
</evidence>
<dbReference type="HAMAP" id="MF_01959">
    <property type="entry name" value="CcmE"/>
    <property type="match status" value="1"/>
</dbReference>